<proteinExistence type="predicted"/>
<dbReference type="AlphaFoldDB" id="A0A369K533"/>
<evidence type="ECO:0000313" key="2">
    <source>
        <dbReference type="EMBL" id="RDB26953.1"/>
    </source>
</evidence>
<reference evidence="2" key="1">
    <citation type="submission" date="2018-04" db="EMBL/GenBank/DDBJ databases">
        <title>Whole genome sequencing of Hypsizygus marmoreus.</title>
        <authorList>
            <person name="Choi I.-G."/>
            <person name="Min B."/>
            <person name="Kim J.-G."/>
            <person name="Kim S."/>
            <person name="Oh Y.-L."/>
            <person name="Kong W.-S."/>
            <person name="Park H."/>
            <person name="Jeong J."/>
            <person name="Song E.-S."/>
        </authorList>
    </citation>
    <scope>NUCLEOTIDE SEQUENCE [LARGE SCALE GENOMIC DNA]</scope>
    <source>
        <strain evidence="2">51987-8</strain>
    </source>
</reference>
<sequence length="67" mass="7175">MSSNNSSTNNTASGEPKYVHLGNRRRGLIVIHRKSPGQLHSTKGNIVEAIGNVTGATSWQQQGSRST</sequence>
<dbReference type="Proteomes" id="UP000076154">
    <property type="component" value="Unassembled WGS sequence"/>
</dbReference>
<evidence type="ECO:0000256" key="1">
    <source>
        <dbReference type="SAM" id="MobiDB-lite"/>
    </source>
</evidence>
<dbReference type="EMBL" id="LUEZ02000021">
    <property type="protein sequence ID" value="RDB26953.1"/>
    <property type="molecule type" value="Genomic_DNA"/>
</dbReference>
<dbReference type="InParanoid" id="A0A369K533"/>
<feature type="region of interest" description="Disordered" evidence="1">
    <location>
        <begin position="1"/>
        <end position="20"/>
    </location>
</feature>
<protein>
    <submittedName>
        <fullName evidence="2">Uncharacterized protein</fullName>
    </submittedName>
</protein>
<gene>
    <name evidence="2" type="ORF">Hypma_004992</name>
</gene>
<organism evidence="2 3">
    <name type="scientific">Hypsizygus marmoreus</name>
    <name type="common">White beech mushroom</name>
    <name type="synonym">Agaricus marmoreus</name>
    <dbReference type="NCBI Taxonomy" id="39966"/>
    <lineage>
        <taxon>Eukaryota</taxon>
        <taxon>Fungi</taxon>
        <taxon>Dikarya</taxon>
        <taxon>Basidiomycota</taxon>
        <taxon>Agaricomycotina</taxon>
        <taxon>Agaricomycetes</taxon>
        <taxon>Agaricomycetidae</taxon>
        <taxon>Agaricales</taxon>
        <taxon>Tricholomatineae</taxon>
        <taxon>Lyophyllaceae</taxon>
        <taxon>Hypsizygus</taxon>
    </lineage>
</organism>
<keyword evidence="3" id="KW-1185">Reference proteome</keyword>
<feature type="compositionally biased region" description="Low complexity" evidence="1">
    <location>
        <begin position="1"/>
        <end position="11"/>
    </location>
</feature>
<dbReference type="STRING" id="39966.A0A369K533"/>
<comment type="caution">
    <text evidence="2">The sequence shown here is derived from an EMBL/GenBank/DDBJ whole genome shotgun (WGS) entry which is preliminary data.</text>
</comment>
<dbReference type="OrthoDB" id="9999611at2759"/>
<evidence type="ECO:0000313" key="3">
    <source>
        <dbReference type="Proteomes" id="UP000076154"/>
    </source>
</evidence>
<name>A0A369K533_HYPMA</name>
<accession>A0A369K533</accession>